<dbReference type="Proteomes" id="UP000186594">
    <property type="component" value="Unassembled WGS sequence"/>
</dbReference>
<gene>
    <name evidence="2" type="ORF">NEOLI_004407</name>
</gene>
<feature type="compositionally biased region" description="Low complexity" evidence="1">
    <location>
        <begin position="111"/>
        <end position="130"/>
    </location>
</feature>
<reference evidence="2 3" key="1">
    <citation type="submission" date="2016-04" db="EMBL/GenBank/DDBJ databases">
        <title>Evolutionary innovation and constraint leading to complex multicellularity in the Ascomycota.</title>
        <authorList>
            <person name="Cisse O."/>
            <person name="Nguyen A."/>
            <person name="Hewitt D.A."/>
            <person name="Jedd G."/>
            <person name="Stajich J.E."/>
        </authorList>
    </citation>
    <scope>NUCLEOTIDE SEQUENCE [LARGE SCALE GENOMIC DNA]</scope>
    <source>
        <strain evidence="2 3">DAH-3</strain>
    </source>
</reference>
<comment type="caution">
    <text evidence="2">The sequence shown here is derived from an EMBL/GenBank/DDBJ whole genome shotgun (WGS) entry which is preliminary data.</text>
</comment>
<dbReference type="EMBL" id="LXFE01004345">
    <property type="protein sequence ID" value="OLL21745.1"/>
    <property type="molecule type" value="Genomic_DNA"/>
</dbReference>
<name>A0A1U7LGG3_NEOID</name>
<organism evidence="2 3">
    <name type="scientific">Neolecta irregularis (strain DAH-3)</name>
    <dbReference type="NCBI Taxonomy" id="1198029"/>
    <lineage>
        <taxon>Eukaryota</taxon>
        <taxon>Fungi</taxon>
        <taxon>Dikarya</taxon>
        <taxon>Ascomycota</taxon>
        <taxon>Taphrinomycotina</taxon>
        <taxon>Neolectales</taxon>
        <taxon>Neolectaceae</taxon>
        <taxon>Neolecta</taxon>
    </lineage>
</organism>
<feature type="region of interest" description="Disordered" evidence="1">
    <location>
        <begin position="111"/>
        <end position="152"/>
    </location>
</feature>
<sequence>MSDNITIQRALQQQADVHRRFRLVFQKMDSDRLNSRTPFHQETKRESRISILSFTPSSDLVELAIPTEPMKRDSFVPRLWKLGNPPWEEGEEPEPESISILQPTIRRVVSEDFPSSSSESEGEAISPPSSVQDTFYGYASNSSSPSESKRKPIRRLLRKISQLSLSSNYNLAKEITSPTTDCLTPDYPTRSPSKFVLSRFRKLLVTQESSIRNMKISDPVLVSIENKDALAHHFVLPTVRPVSSIDIHGISNGI</sequence>
<protein>
    <submittedName>
        <fullName evidence="2">Uncharacterized protein</fullName>
    </submittedName>
</protein>
<evidence type="ECO:0000313" key="2">
    <source>
        <dbReference type="EMBL" id="OLL21745.1"/>
    </source>
</evidence>
<evidence type="ECO:0000313" key="3">
    <source>
        <dbReference type="Proteomes" id="UP000186594"/>
    </source>
</evidence>
<keyword evidence="3" id="KW-1185">Reference proteome</keyword>
<proteinExistence type="predicted"/>
<evidence type="ECO:0000256" key="1">
    <source>
        <dbReference type="SAM" id="MobiDB-lite"/>
    </source>
</evidence>
<dbReference type="AlphaFoldDB" id="A0A1U7LGG3"/>
<accession>A0A1U7LGG3</accession>